<evidence type="ECO:0000259" key="15">
    <source>
        <dbReference type="PROSITE" id="PS51999"/>
    </source>
</evidence>
<comment type="cofactor">
    <cofactor evidence="1">
        <name>Mn(2+)</name>
        <dbReference type="ChEBI" id="CHEBI:29035"/>
    </cofactor>
</comment>
<evidence type="ECO:0000256" key="11">
    <source>
        <dbReference type="PIRSR" id="PIRSR604808-2"/>
    </source>
</evidence>
<evidence type="ECO:0000256" key="1">
    <source>
        <dbReference type="ARBA" id="ARBA00001936"/>
    </source>
</evidence>
<dbReference type="PROSITE" id="PS51999">
    <property type="entry name" value="ZF_GRF"/>
    <property type="match status" value="1"/>
</dbReference>
<evidence type="ECO:0000256" key="7">
    <source>
        <dbReference type="ARBA" id="ARBA00022833"/>
    </source>
</evidence>
<dbReference type="GO" id="GO:0003677">
    <property type="term" value="F:DNA binding"/>
    <property type="evidence" value="ECO:0007669"/>
    <property type="project" value="InterPro"/>
</dbReference>
<comment type="caution">
    <text evidence="16">The sequence shown here is derived from an EMBL/GenBank/DDBJ whole genome shotgun (WGS) entry which is preliminary data.</text>
</comment>
<dbReference type="Pfam" id="PF03372">
    <property type="entry name" value="Exo_endo_phos"/>
    <property type="match status" value="1"/>
</dbReference>
<evidence type="ECO:0000256" key="6">
    <source>
        <dbReference type="ARBA" id="ARBA00022801"/>
    </source>
</evidence>
<keyword evidence="4 11" id="KW-0479">Metal-binding</keyword>
<feature type="site" description="Interaction with DNA substrate" evidence="12">
    <location>
        <position position="216"/>
    </location>
</feature>
<feature type="active site" description="Proton donor/acceptor" evidence="10">
    <location>
        <position position="99"/>
    </location>
</feature>
<dbReference type="Proteomes" id="UP001187682">
    <property type="component" value="Unassembled WGS sequence"/>
</dbReference>
<dbReference type="Gene3D" id="3.60.10.10">
    <property type="entry name" value="Endonuclease/exonuclease/phosphatase"/>
    <property type="match status" value="1"/>
</dbReference>
<keyword evidence="16" id="KW-0255">Endonuclease</keyword>
<dbReference type="PROSITE" id="PS51435">
    <property type="entry name" value="AP_NUCLEASE_F1_4"/>
    <property type="match status" value="1"/>
</dbReference>
<dbReference type="GO" id="GO:0008311">
    <property type="term" value="F:double-stranded DNA 3'-5' DNA exonuclease activity"/>
    <property type="evidence" value="ECO:0007669"/>
    <property type="project" value="TreeGrafter"/>
</dbReference>
<feature type="region of interest" description="Disordered" evidence="14">
    <location>
        <begin position="282"/>
        <end position="347"/>
    </location>
</feature>
<dbReference type="GO" id="GO:0006284">
    <property type="term" value="P:base-excision repair"/>
    <property type="evidence" value="ECO:0007669"/>
    <property type="project" value="TreeGrafter"/>
</dbReference>
<dbReference type="AlphaFoldDB" id="A0AAE8MZX7"/>
<protein>
    <recommendedName>
        <fullName evidence="3">DNA-(apurinic or apyrimidinic site) endonuclease 2</fullName>
    </recommendedName>
</protein>
<dbReference type="GO" id="GO:0005634">
    <property type="term" value="C:nucleus"/>
    <property type="evidence" value="ECO:0007669"/>
    <property type="project" value="TreeGrafter"/>
</dbReference>
<feature type="active site" evidence="10">
    <location>
        <position position="60"/>
    </location>
</feature>
<comment type="cofactor">
    <cofactor evidence="11">
        <name>Mg(2+)</name>
        <dbReference type="ChEBI" id="CHEBI:18420"/>
    </cofactor>
    <cofactor evidence="11">
        <name>Mn(2+)</name>
        <dbReference type="ChEBI" id="CHEBI:29035"/>
    </cofactor>
    <text evidence="11">Probably binds two magnesium or manganese ions per subunit.</text>
</comment>
<evidence type="ECO:0000256" key="14">
    <source>
        <dbReference type="SAM" id="MobiDB-lite"/>
    </source>
</evidence>
<dbReference type="InterPro" id="IPR020848">
    <property type="entry name" value="AP_endonuclease_F1_CS"/>
</dbReference>
<feature type="binding site" evidence="11">
    <location>
        <position position="99"/>
    </location>
    <ligand>
        <name>Mg(2+)</name>
        <dbReference type="ChEBI" id="CHEBI:18420"/>
        <label>1</label>
    </ligand>
</feature>
<keyword evidence="7" id="KW-0862">Zinc</keyword>
<evidence type="ECO:0000256" key="13">
    <source>
        <dbReference type="PROSITE-ProRule" id="PRU01343"/>
    </source>
</evidence>
<dbReference type="EMBL" id="ONZQ02000009">
    <property type="protein sequence ID" value="SPO03906.1"/>
    <property type="molecule type" value="Genomic_DNA"/>
</dbReference>
<organism evidence="16 17">
    <name type="scientific">Cephalotrichum gorgonifer</name>
    <dbReference type="NCBI Taxonomy" id="2041049"/>
    <lineage>
        <taxon>Eukaryota</taxon>
        <taxon>Fungi</taxon>
        <taxon>Dikarya</taxon>
        <taxon>Ascomycota</taxon>
        <taxon>Pezizomycotina</taxon>
        <taxon>Sordariomycetes</taxon>
        <taxon>Hypocreomycetidae</taxon>
        <taxon>Microascales</taxon>
        <taxon>Microascaceae</taxon>
        <taxon>Cephalotrichum</taxon>
    </lineage>
</organism>
<gene>
    <name evidence="16" type="ORF">DNG_06589</name>
</gene>
<dbReference type="InterPro" id="IPR004808">
    <property type="entry name" value="AP_endonuc_1"/>
</dbReference>
<evidence type="ECO:0000313" key="17">
    <source>
        <dbReference type="Proteomes" id="UP001187682"/>
    </source>
</evidence>
<feature type="binding site" evidence="11">
    <location>
        <position position="215"/>
    </location>
    <ligand>
        <name>Mg(2+)</name>
        <dbReference type="ChEBI" id="CHEBI:18420"/>
        <label>1</label>
    </ligand>
</feature>
<keyword evidence="16" id="KW-0540">Nuclease</keyword>
<keyword evidence="11" id="KW-0464">Manganese</keyword>
<dbReference type="GO" id="GO:0003906">
    <property type="term" value="F:DNA-(apurinic or apyrimidinic site) endonuclease activity"/>
    <property type="evidence" value="ECO:0007669"/>
    <property type="project" value="TreeGrafter"/>
</dbReference>
<keyword evidence="6" id="KW-0378">Hydrolase</keyword>
<feature type="binding site" evidence="11">
    <location>
        <position position="101"/>
    </location>
    <ligand>
        <name>Mg(2+)</name>
        <dbReference type="ChEBI" id="CHEBI:18420"/>
        <label>1</label>
    </ligand>
</feature>
<evidence type="ECO:0000313" key="16">
    <source>
        <dbReference type="EMBL" id="SPO03906.1"/>
    </source>
</evidence>
<feature type="compositionally biased region" description="Polar residues" evidence="14">
    <location>
        <begin position="292"/>
        <end position="301"/>
    </location>
</feature>
<keyword evidence="5 13" id="KW-0863">Zinc-finger</keyword>
<keyword evidence="16" id="KW-0269">Exonuclease</keyword>
<keyword evidence="9" id="KW-0539">Nucleus</keyword>
<dbReference type="InterPro" id="IPR010666">
    <property type="entry name" value="Znf_GRF"/>
</dbReference>
<feature type="compositionally biased region" description="Low complexity" evidence="14">
    <location>
        <begin position="323"/>
        <end position="337"/>
    </location>
</feature>
<evidence type="ECO:0000256" key="4">
    <source>
        <dbReference type="ARBA" id="ARBA00022723"/>
    </source>
</evidence>
<accession>A0AAE8MZX7</accession>
<feature type="active site" description="Proton acceptor" evidence="10">
    <location>
        <position position="216"/>
    </location>
</feature>
<name>A0AAE8MZX7_9PEZI</name>
<proteinExistence type="inferred from homology"/>
<feature type="binding site" evidence="11">
    <location>
        <position position="216"/>
    </location>
    <ligand>
        <name>Mg(2+)</name>
        <dbReference type="ChEBI" id="CHEBI:18420"/>
        <label>1</label>
    </ligand>
</feature>
<dbReference type="InterPro" id="IPR036691">
    <property type="entry name" value="Endo/exonu/phosph_ase_sf"/>
</dbReference>
<evidence type="ECO:0000256" key="12">
    <source>
        <dbReference type="PIRSR" id="PIRSR604808-3"/>
    </source>
</evidence>
<dbReference type="GO" id="GO:0008270">
    <property type="term" value="F:zinc ion binding"/>
    <property type="evidence" value="ECO:0007669"/>
    <property type="project" value="UniProtKB-KW"/>
</dbReference>
<feature type="site" description="Transition state stabilizer" evidence="12">
    <location>
        <position position="101"/>
    </location>
</feature>
<reference evidence="16" key="1">
    <citation type="submission" date="2018-03" db="EMBL/GenBank/DDBJ databases">
        <authorList>
            <person name="Guldener U."/>
        </authorList>
    </citation>
    <scope>NUCLEOTIDE SEQUENCE</scope>
</reference>
<dbReference type="PROSITE" id="PS00728">
    <property type="entry name" value="AP_NUCLEASE_F1_3"/>
    <property type="match status" value="1"/>
</dbReference>
<comment type="similarity">
    <text evidence="2">Belongs to the DNA repair enzymes AP/ExoA family.</text>
</comment>
<dbReference type="GO" id="GO:0008081">
    <property type="term" value="F:phosphoric diester hydrolase activity"/>
    <property type="evidence" value="ECO:0007669"/>
    <property type="project" value="TreeGrafter"/>
</dbReference>
<evidence type="ECO:0000256" key="3">
    <source>
        <dbReference type="ARBA" id="ARBA00013541"/>
    </source>
</evidence>
<keyword evidence="17" id="KW-1185">Reference proteome</keyword>
<evidence type="ECO:0000256" key="2">
    <source>
        <dbReference type="ARBA" id="ARBA00007092"/>
    </source>
</evidence>
<sequence>MGVLCPPNSSVRYRDRPHSQQIGGYPRTDQLSSVIDEVTLDSEGRCVILEFPAFVLLGVYSPANRDQSRDDFRLGFLEALDARVRNLVAEGKQVVLTGDLNVISSEKDTCNLAERLRKEGLTIADFFASPSRRLFNHLIYEGRNLGELDSGRDPLLSDLCRRFHPAREGMFTCWDTKKNTRPANNGSRIDYVLCSSGITDWFVDANIQEGLAGSDHCPVFAVISDTVVRSGGDAHILDVMNPEGMFRDGRRQRQWSNKDLLPLSARLIPDFDRRRTIKDMFAKKAARPAADSVSSGPQDTATPIDPAMTASDSIAKRPAASATLSTPSPKKSKMSTTQAPINAKTGPAQSSLKAFFQSRALETSLEPAKVTSLATVSGTKVANPNADTREDVIKDPPSGRLSTITSGLRGGAIGEEFQAEGSDRVFDPVEAKESWSKLLGGRISPNCEHGEACIRLVTKKPGINYGRSFFICPRPLGPSGEKERGTEWRCGTFVWSSDWNGSRGQSER</sequence>
<evidence type="ECO:0000256" key="9">
    <source>
        <dbReference type="ARBA" id="ARBA00023242"/>
    </source>
</evidence>
<dbReference type="PANTHER" id="PTHR22748">
    <property type="entry name" value="AP ENDONUCLEASE"/>
    <property type="match status" value="1"/>
</dbReference>
<feature type="site" description="Important for catalytic activity" evidence="12">
    <location>
        <position position="190"/>
    </location>
</feature>
<dbReference type="PANTHER" id="PTHR22748:SF4">
    <property type="entry name" value="DNA-(APURINIC OR APYRIMIDINIC SITE) ENDONUCLEASE 2"/>
    <property type="match status" value="1"/>
</dbReference>
<feature type="domain" description="GRF-type" evidence="15">
    <location>
        <begin position="447"/>
        <end position="499"/>
    </location>
</feature>
<evidence type="ECO:0000256" key="10">
    <source>
        <dbReference type="PIRSR" id="PIRSR604808-1"/>
    </source>
</evidence>
<dbReference type="InterPro" id="IPR005135">
    <property type="entry name" value="Endo/exonuclease/phosphatase"/>
</dbReference>
<keyword evidence="8 11" id="KW-0460">Magnesium</keyword>
<evidence type="ECO:0000256" key="5">
    <source>
        <dbReference type="ARBA" id="ARBA00022771"/>
    </source>
</evidence>
<evidence type="ECO:0000256" key="8">
    <source>
        <dbReference type="ARBA" id="ARBA00022842"/>
    </source>
</evidence>
<dbReference type="SUPFAM" id="SSF56219">
    <property type="entry name" value="DNase I-like"/>
    <property type="match status" value="1"/>
</dbReference>